<name>A0A7D9LFZ9_PARCT</name>
<dbReference type="AlphaFoldDB" id="A0A7D9LFZ9"/>
<accession>A0A7D9LFZ9</accession>
<feature type="domain" description="Hedgehog N-terminal signalling" evidence="1">
    <location>
        <begin position="24"/>
        <end position="122"/>
    </location>
</feature>
<dbReference type="Pfam" id="PF01085">
    <property type="entry name" value="HH_signal"/>
    <property type="match status" value="1"/>
</dbReference>
<keyword evidence="3" id="KW-1185">Reference proteome</keyword>
<sequence>MTAPVFVLVLLFLGTVNSQNPPSSLGYRQSYPSGGENKVCGQIRDVIPRNSDRFRQSLIRNTNNEAQYATDDCKRKTVRAKSKLDILASRVLTEWRGKAVRVLQAWTDQVNTNDPLSLHYEGMLNC</sequence>
<dbReference type="InterPro" id="IPR009045">
    <property type="entry name" value="Zn_M74/Hedgehog-like"/>
</dbReference>
<dbReference type="InterPro" id="IPR000320">
    <property type="entry name" value="Hedgehog_signalling_dom"/>
</dbReference>
<dbReference type="Proteomes" id="UP001152795">
    <property type="component" value="Unassembled WGS sequence"/>
</dbReference>
<proteinExistence type="predicted"/>
<dbReference type="EMBL" id="CACRXK020018106">
    <property type="protein sequence ID" value="CAB4032073.1"/>
    <property type="molecule type" value="Genomic_DNA"/>
</dbReference>
<evidence type="ECO:0000313" key="2">
    <source>
        <dbReference type="EMBL" id="CAB4032073.1"/>
    </source>
</evidence>
<dbReference type="Gene3D" id="3.30.1380.10">
    <property type="match status" value="1"/>
</dbReference>
<dbReference type="SUPFAM" id="SSF55166">
    <property type="entry name" value="Hedgehog/DD-peptidase"/>
    <property type="match status" value="1"/>
</dbReference>
<comment type="caution">
    <text evidence="2">The sequence shown here is derived from an EMBL/GenBank/DDBJ whole genome shotgun (WGS) entry which is preliminary data.</text>
</comment>
<evidence type="ECO:0000313" key="3">
    <source>
        <dbReference type="Proteomes" id="UP001152795"/>
    </source>
</evidence>
<evidence type="ECO:0000259" key="1">
    <source>
        <dbReference type="Pfam" id="PF01085"/>
    </source>
</evidence>
<reference evidence="2" key="1">
    <citation type="submission" date="2020-04" db="EMBL/GenBank/DDBJ databases">
        <authorList>
            <person name="Alioto T."/>
            <person name="Alioto T."/>
            <person name="Gomez Garrido J."/>
        </authorList>
    </citation>
    <scope>NUCLEOTIDE SEQUENCE</scope>
    <source>
        <strain evidence="2">A484AB</strain>
    </source>
</reference>
<gene>
    <name evidence="2" type="ORF">PACLA_8A023114</name>
</gene>
<protein>
    <submittedName>
        <fullName evidence="2">Protocadherin Fat 4-like</fullName>
    </submittedName>
</protein>
<dbReference type="GO" id="GO:0007267">
    <property type="term" value="P:cell-cell signaling"/>
    <property type="evidence" value="ECO:0007669"/>
    <property type="project" value="InterPro"/>
</dbReference>
<organism evidence="2 3">
    <name type="scientific">Paramuricea clavata</name>
    <name type="common">Red gorgonian</name>
    <name type="synonym">Violescent sea-whip</name>
    <dbReference type="NCBI Taxonomy" id="317549"/>
    <lineage>
        <taxon>Eukaryota</taxon>
        <taxon>Metazoa</taxon>
        <taxon>Cnidaria</taxon>
        <taxon>Anthozoa</taxon>
        <taxon>Octocorallia</taxon>
        <taxon>Malacalcyonacea</taxon>
        <taxon>Plexauridae</taxon>
        <taxon>Paramuricea</taxon>
    </lineage>
</organism>